<evidence type="ECO:0000313" key="13">
    <source>
        <dbReference type="Proteomes" id="UP000534783"/>
    </source>
</evidence>
<evidence type="ECO:0000259" key="11">
    <source>
        <dbReference type="PROSITE" id="PS51278"/>
    </source>
</evidence>
<keyword evidence="5 9" id="KW-0067">ATP-binding</keyword>
<evidence type="ECO:0000256" key="1">
    <source>
        <dbReference type="ARBA" id="ARBA00005187"/>
    </source>
</evidence>
<keyword evidence="12" id="KW-0436">Ligase</keyword>
<keyword evidence="6 8" id="KW-0315">Glutamine amidotransferase</keyword>
<dbReference type="Gene3D" id="3.60.20.10">
    <property type="entry name" value="Glutamine Phosphoribosylpyrophosphate, subunit 1, domain 1"/>
    <property type="match status" value="1"/>
</dbReference>
<feature type="binding site" evidence="9">
    <location>
        <position position="292"/>
    </location>
    <ligand>
        <name>ATP</name>
        <dbReference type="ChEBI" id="CHEBI:30616"/>
    </ligand>
</feature>
<organism evidence="12 13">
    <name type="scientific">Candidatus Manganitrophus noduliformans</name>
    <dbReference type="NCBI Taxonomy" id="2606439"/>
    <lineage>
        <taxon>Bacteria</taxon>
        <taxon>Pseudomonadati</taxon>
        <taxon>Nitrospirota</taxon>
        <taxon>Nitrospiria</taxon>
        <taxon>Candidatus Troglogloeales</taxon>
        <taxon>Candidatus Manganitrophaceae</taxon>
        <taxon>Candidatus Manganitrophus</taxon>
    </lineage>
</organism>
<evidence type="ECO:0000256" key="7">
    <source>
        <dbReference type="ARBA" id="ARBA00048741"/>
    </source>
</evidence>
<keyword evidence="8" id="KW-0028">Amino-acid biosynthesis</keyword>
<name>A0A7X6DPF8_9BACT</name>
<sequence>MCGIAGWVERDPRQEVDRSLLERMTDLIRHRGPDAGGLFTEPGIGLGHRRLSIIDREGGRQPMTNEDGSVWIVFNGEIYNFQELRPELIQRGHRFATRSDTEVILHAYEEFGPDCLRRLRGMFAFAIWDRAKRQLLLARDRLGKKPLYYTRRDGALLFASEVKALLTVPGVTRGVNWEAIDPYLSLRYVPGPMTLFQDVTKLMPGHYLLFKEGEVKVQSYWDVAFREEGDGRENLQEQFEALLKESVRMRLMSEVPLGVFLSGGLDSSAIVAEMTQISKEGGWDRPIQTFSIGYDDPKANEFAYAREVAKHFGTDHHEFLLEGDAFHNFIPKMVWHLDEPMADPSCVPFFFISEYAKKSVTVVLSGEGADEILAGYGLYQKMRLIDQVQKKVPAWLLGGAAWLLSTRRAARWRKYAEWIDRPLEDRYWGVSRVFTESAKRELLQHPDPGRSVAALFKAYYRKSAGLDPLNRMLYLDTKVWLPDQILLKADKMTMANSQELRVPFLDHKLVEFAATLPIHRKLSKGVGKRLLREAMAHRLPERILTRSKKGFPIPAVWFRKEVLPAARALFSERGSLIGEVMRKEKVAQMLAEEEAHPYTRHKEIWTLVILDYWHRIFIRQKGS</sequence>
<dbReference type="Gene3D" id="3.40.50.620">
    <property type="entry name" value="HUPs"/>
    <property type="match status" value="1"/>
</dbReference>
<dbReference type="InterPro" id="IPR051786">
    <property type="entry name" value="ASN_synthetase/amidase"/>
</dbReference>
<evidence type="ECO:0000256" key="6">
    <source>
        <dbReference type="ARBA" id="ARBA00022962"/>
    </source>
</evidence>
<dbReference type="SUPFAM" id="SSF56235">
    <property type="entry name" value="N-terminal nucleophile aminohydrolases (Ntn hydrolases)"/>
    <property type="match status" value="1"/>
</dbReference>
<dbReference type="PANTHER" id="PTHR43284">
    <property type="entry name" value="ASPARAGINE SYNTHETASE (GLUTAMINE-HYDROLYZING)"/>
    <property type="match status" value="1"/>
</dbReference>
<dbReference type="Proteomes" id="UP000534783">
    <property type="component" value="Unassembled WGS sequence"/>
</dbReference>
<evidence type="ECO:0000256" key="4">
    <source>
        <dbReference type="ARBA" id="ARBA00022741"/>
    </source>
</evidence>
<comment type="caution">
    <text evidence="12">The sequence shown here is derived from an EMBL/GenBank/DDBJ whole genome shotgun (WGS) entry which is preliminary data.</text>
</comment>
<dbReference type="EC" id="6.3.5.4" evidence="3"/>
<evidence type="ECO:0000256" key="10">
    <source>
        <dbReference type="PIRSR" id="PIRSR001589-3"/>
    </source>
</evidence>
<feature type="active site" description="For GATase activity" evidence="8">
    <location>
        <position position="2"/>
    </location>
</feature>
<feature type="site" description="Important for beta-aspartyl-AMP intermediate formation" evidence="10">
    <location>
        <position position="367"/>
    </location>
</feature>
<dbReference type="InterPro" id="IPR014729">
    <property type="entry name" value="Rossmann-like_a/b/a_fold"/>
</dbReference>
<comment type="similarity">
    <text evidence="2">Belongs to the asparagine synthetase family.</text>
</comment>
<dbReference type="Pfam" id="PF00733">
    <property type="entry name" value="Asn_synthase"/>
    <property type="match status" value="1"/>
</dbReference>
<proteinExistence type="inferred from homology"/>
<keyword evidence="8" id="KW-0061">Asparagine biosynthesis</keyword>
<evidence type="ECO:0000256" key="9">
    <source>
        <dbReference type="PIRSR" id="PIRSR001589-2"/>
    </source>
</evidence>
<dbReference type="PROSITE" id="PS51278">
    <property type="entry name" value="GATASE_TYPE_2"/>
    <property type="match status" value="1"/>
</dbReference>
<dbReference type="CDD" id="cd00712">
    <property type="entry name" value="AsnB"/>
    <property type="match status" value="1"/>
</dbReference>
<dbReference type="EMBL" id="VTOW01000001">
    <property type="protein sequence ID" value="NKE70668.1"/>
    <property type="molecule type" value="Genomic_DNA"/>
</dbReference>
<dbReference type="GO" id="GO:0004066">
    <property type="term" value="F:asparagine synthase (glutamine-hydrolyzing) activity"/>
    <property type="evidence" value="ECO:0007669"/>
    <property type="project" value="UniProtKB-EC"/>
</dbReference>
<keyword evidence="13" id="KW-1185">Reference proteome</keyword>
<dbReference type="PIRSF" id="PIRSF001589">
    <property type="entry name" value="Asn_synthetase_glu-h"/>
    <property type="match status" value="1"/>
</dbReference>
<accession>A0A7X6DPF8</accession>
<dbReference type="GO" id="GO:0005524">
    <property type="term" value="F:ATP binding"/>
    <property type="evidence" value="ECO:0007669"/>
    <property type="project" value="UniProtKB-KW"/>
</dbReference>
<evidence type="ECO:0000256" key="5">
    <source>
        <dbReference type="ARBA" id="ARBA00022840"/>
    </source>
</evidence>
<dbReference type="NCBIfam" id="TIGR01536">
    <property type="entry name" value="asn_synth_AEB"/>
    <property type="match status" value="1"/>
</dbReference>
<feature type="domain" description="Glutamine amidotransferase type-2" evidence="11">
    <location>
        <begin position="2"/>
        <end position="213"/>
    </location>
</feature>
<dbReference type="InterPro" id="IPR001962">
    <property type="entry name" value="Asn_synthase"/>
</dbReference>
<dbReference type="InterPro" id="IPR017932">
    <property type="entry name" value="GATase_2_dom"/>
</dbReference>
<evidence type="ECO:0000256" key="3">
    <source>
        <dbReference type="ARBA" id="ARBA00012737"/>
    </source>
</evidence>
<protein>
    <recommendedName>
        <fullName evidence="3">asparagine synthase (glutamine-hydrolyzing)</fullName>
        <ecNumber evidence="3">6.3.5.4</ecNumber>
    </recommendedName>
</protein>
<dbReference type="GO" id="GO:0005829">
    <property type="term" value="C:cytosol"/>
    <property type="evidence" value="ECO:0007669"/>
    <property type="project" value="TreeGrafter"/>
</dbReference>
<comment type="pathway">
    <text evidence="1">Amino-acid biosynthesis; L-asparagine biosynthesis; L-asparagine from L-aspartate (L-Gln route): step 1/1.</text>
</comment>
<dbReference type="Pfam" id="PF13537">
    <property type="entry name" value="GATase_7"/>
    <property type="match status" value="1"/>
</dbReference>
<dbReference type="AlphaFoldDB" id="A0A7X6DPF8"/>
<dbReference type="InterPro" id="IPR029055">
    <property type="entry name" value="Ntn_hydrolases_N"/>
</dbReference>
<evidence type="ECO:0000313" key="12">
    <source>
        <dbReference type="EMBL" id="NKE70668.1"/>
    </source>
</evidence>
<dbReference type="GO" id="GO:0006529">
    <property type="term" value="P:asparagine biosynthetic process"/>
    <property type="evidence" value="ECO:0007669"/>
    <property type="project" value="UniProtKB-KW"/>
</dbReference>
<evidence type="ECO:0000256" key="2">
    <source>
        <dbReference type="ARBA" id="ARBA00005752"/>
    </source>
</evidence>
<dbReference type="PANTHER" id="PTHR43284:SF1">
    <property type="entry name" value="ASPARAGINE SYNTHETASE"/>
    <property type="match status" value="1"/>
</dbReference>
<comment type="catalytic activity">
    <reaction evidence="7">
        <text>L-aspartate + L-glutamine + ATP + H2O = L-asparagine + L-glutamate + AMP + diphosphate + H(+)</text>
        <dbReference type="Rhea" id="RHEA:12228"/>
        <dbReference type="ChEBI" id="CHEBI:15377"/>
        <dbReference type="ChEBI" id="CHEBI:15378"/>
        <dbReference type="ChEBI" id="CHEBI:29985"/>
        <dbReference type="ChEBI" id="CHEBI:29991"/>
        <dbReference type="ChEBI" id="CHEBI:30616"/>
        <dbReference type="ChEBI" id="CHEBI:33019"/>
        <dbReference type="ChEBI" id="CHEBI:58048"/>
        <dbReference type="ChEBI" id="CHEBI:58359"/>
        <dbReference type="ChEBI" id="CHEBI:456215"/>
        <dbReference type="EC" id="6.3.5.4"/>
    </reaction>
</comment>
<feature type="binding site" evidence="9">
    <location>
        <begin position="365"/>
        <end position="366"/>
    </location>
    <ligand>
        <name>ATP</name>
        <dbReference type="ChEBI" id="CHEBI:30616"/>
    </ligand>
</feature>
<dbReference type="SUPFAM" id="SSF52402">
    <property type="entry name" value="Adenine nucleotide alpha hydrolases-like"/>
    <property type="match status" value="1"/>
</dbReference>
<dbReference type="CDD" id="cd01991">
    <property type="entry name" value="Asn_synthase_B_C"/>
    <property type="match status" value="1"/>
</dbReference>
<reference evidence="12 13" key="1">
    <citation type="journal article" date="2020" name="Nature">
        <title>Bacterial chemolithoautotrophy via manganese oxidation.</title>
        <authorList>
            <person name="Yu H."/>
            <person name="Leadbetter J.R."/>
        </authorList>
    </citation>
    <scope>NUCLEOTIDE SEQUENCE [LARGE SCALE GENOMIC DNA]</scope>
    <source>
        <strain evidence="12 13">Mn-1</strain>
    </source>
</reference>
<dbReference type="RefSeq" id="WP_168058905.1">
    <property type="nucleotide sequence ID" value="NZ_VTOW01000001.1"/>
</dbReference>
<keyword evidence="4 9" id="KW-0547">Nucleotide-binding</keyword>
<evidence type="ECO:0000256" key="8">
    <source>
        <dbReference type="PIRSR" id="PIRSR001589-1"/>
    </source>
</evidence>
<dbReference type="InterPro" id="IPR006426">
    <property type="entry name" value="Asn_synth_AEB"/>
</dbReference>
<feature type="binding site" evidence="9">
    <location>
        <position position="100"/>
    </location>
    <ligand>
        <name>L-glutamine</name>
        <dbReference type="ChEBI" id="CHEBI:58359"/>
    </ligand>
</feature>
<dbReference type="InterPro" id="IPR033738">
    <property type="entry name" value="AsnB_N"/>
</dbReference>
<gene>
    <name evidence="12" type="primary">asnB</name>
    <name evidence="12" type="ORF">MNODULE_07955</name>
</gene>